<evidence type="ECO:0000313" key="1">
    <source>
        <dbReference type="EMBL" id="EEP28216.1"/>
    </source>
</evidence>
<proteinExistence type="predicted"/>
<dbReference type="STRING" id="626523.GCWU000342_01024"/>
<evidence type="ECO:0000313" key="2">
    <source>
        <dbReference type="Proteomes" id="UP000003494"/>
    </source>
</evidence>
<dbReference type="AlphaFoldDB" id="C4GAS3"/>
<organism evidence="1 2">
    <name type="scientific">Shuttleworthella satelles DSM 14600</name>
    <dbReference type="NCBI Taxonomy" id="626523"/>
    <lineage>
        <taxon>Bacteria</taxon>
        <taxon>Bacillati</taxon>
        <taxon>Bacillota</taxon>
        <taxon>Clostridia</taxon>
        <taxon>Lachnospirales</taxon>
        <taxon>Lachnospiraceae</taxon>
        <taxon>Shuttleworthella</taxon>
    </lineage>
</organism>
<protein>
    <recommendedName>
        <fullName evidence="3">Phage DNA packaging protein</fullName>
    </recommendedName>
</protein>
<accession>C4GAS3</accession>
<reference evidence="1" key="1">
    <citation type="submission" date="2009-04" db="EMBL/GenBank/DDBJ databases">
        <authorList>
            <person name="Weinstock G."/>
            <person name="Sodergren E."/>
            <person name="Clifton S."/>
            <person name="Fulton L."/>
            <person name="Fulton B."/>
            <person name="Courtney L."/>
            <person name="Fronick C."/>
            <person name="Harrison M."/>
            <person name="Strong C."/>
            <person name="Farmer C."/>
            <person name="Delahaunty K."/>
            <person name="Markovic C."/>
            <person name="Hall O."/>
            <person name="Minx P."/>
            <person name="Tomlinson C."/>
            <person name="Mitreva M."/>
            <person name="Nelson J."/>
            <person name="Hou S."/>
            <person name="Wollam A."/>
            <person name="Pepin K.H."/>
            <person name="Johnson M."/>
            <person name="Bhonagiri V."/>
            <person name="Nash W.E."/>
            <person name="Warren W."/>
            <person name="Chinwalla A."/>
            <person name="Mardis E.R."/>
            <person name="Wilson R.K."/>
        </authorList>
    </citation>
    <scope>NUCLEOTIDE SEQUENCE [LARGE SCALE GENOMIC DNA]</scope>
    <source>
        <strain evidence="1">DSM 14600</strain>
    </source>
</reference>
<dbReference type="RefSeq" id="WP_006906035.1">
    <property type="nucleotide sequence ID" value="NZ_GG665866.1"/>
</dbReference>
<evidence type="ECO:0008006" key="3">
    <source>
        <dbReference type="Google" id="ProtNLM"/>
    </source>
</evidence>
<dbReference type="EMBL" id="ACIP02000002">
    <property type="protein sequence ID" value="EEP28216.1"/>
    <property type="molecule type" value="Genomic_DNA"/>
</dbReference>
<keyword evidence="2" id="KW-1185">Reference proteome</keyword>
<dbReference type="HOGENOM" id="CLU_172477_0_0_9"/>
<dbReference type="Proteomes" id="UP000003494">
    <property type="component" value="Unassembled WGS sequence"/>
</dbReference>
<gene>
    <name evidence="1" type="ORF">GCWU000342_01024</name>
</gene>
<sequence length="92" mass="10259">MAEISAELINSAKGWLRIGSRDEEIRQVVEACLMDLLIGGVVKVDPEDPLIQQALKLYLKSQFGYDSNAETFGQAYEHLKAALALCGDYNRR</sequence>
<name>C4GAS3_9FIRM</name>
<comment type="caution">
    <text evidence="1">The sequence shown here is derived from an EMBL/GenBank/DDBJ whole genome shotgun (WGS) entry which is preliminary data.</text>
</comment>